<evidence type="ECO:0000313" key="1">
    <source>
        <dbReference type="EMBL" id="KIK38117.1"/>
    </source>
</evidence>
<proteinExistence type="predicted"/>
<sequence>MFAKGDLACLQAGASGMPSVPVSSSLRFHFRADFVQVNSLKGTWFIATWMTILSQQIFH</sequence>
<gene>
    <name evidence="1" type="ORF">CY34DRAFT_809717</name>
</gene>
<accession>A0A0D0AUT3</accession>
<keyword evidence="2" id="KW-1185">Reference proteome</keyword>
<reference evidence="2" key="2">
    <citation type="submission" date="2015-01" db="EMBL/GenBank/DDBJ databases">
        <title>Evolutionary Origins and Diversification of the Mycorrhizal Mutualists.</title>
        <authorList>
            <consortium name="DOE Joint Genome Institute"/>
            <consortium name="Mycorrhizal Genomics Consortium"/>
            <person name="Kohler A."/>
            <person name="Kuo A."/>
            <person name="Nagy L.G."/>
            <person name="Floudas D."/>
            <person name="Copeland A."/>
            <person name="Barry K.W."/>
            <person name="Cichocki N."/>
            <person name="Veneault-Fourrey C."/>
            <person name="LaButti K."/>
            <person name="Lindquist E.A."/>
            <person name="Lipzen A."/>
            <person name="Lundell T."/>
            <person name="Morin E."/>
            <person name="Murat C."/>
            <person name="Riley R."/>
            <person name="Ohm R."/>
            <person name="Sun H."/>
            <person name="Tunlid A."/>
            <person name="Henrissat B."/>
            <person name="Grigoriev I.V."/>
            <person name="Hibbett D.S."/>
            <person name="Martin F."/>
        </authorList>
    </citation>
    <scope>NUCLEOTIDE SEQUENCE [LARGE SCALE GENOMIC DNA]</scope>
    <source>
        <strain evidence="2">UH-Slu-Lm8-n1</strain>
    </source>
</reference>
<organism evidence="1 2">
    <name type="scientific">Suillus luteus UH-Slu-Lm8-n1</name>
    <dbReference type="NCBI Taxonomy" id="930992"/>
    <lineage>
        <taxon>Eukaryota</taxon>
        <taxon>Fungi</taxon>
        <taxon>Dikarya</taxon>
        <taxon>Basidiomycota</taxon>
        <taxon>Agaricomycotina</taxon>
        <taxon>Agaricomycetes</taxon>
        <taxon>Agaricomycetidae</taxon>
        <taxon>Boletales</taxon>
        <taxon>Suillineae</taxon>
        <taxon>Suillaceae</taxon>
        <taxon>Suillus</taxon>
    </lineage>
</organism>
<dbReference type="HOGENOM" id="CLU_2962436_0_0_1"/>
<evidence type="ECO:0000313" key="2">
    <source>
        <dbReference type="Proteomes" id="UP000054485"/>
    </source>
</evidence>
<protein>
    <submittedName>
        <fullName evidence="1">Uncharacterized protein</fullName>
    </submittedName>
</protein>
<name>A0A0D0AUT3_9AGAM</name>
<dbReference type="InParanoid" id="A0A0D0AUT3"/>
<reference evidence="1 2" key="1">
    <citation type="submission" date="2014-04" db="EMBL/GenBank/DDBJ databases">
        <authorList>
            <consortium name="DOE Joint Genome Institute"/>
            <person name="Kuo A."/>
            <person name="Ruytinx J."/>
            <person name="Rineau F."/>
            <person name="Colpaert J."/>
            <person name="Kohler A."/>
            <person name="Nagy L.G."/>
            <person name="Floudas D."/>
            <person name="Copeland A."/>
            <person name="Barry K.W."/>
            <person name="Cichocki N."/>
            <person name="Veneault-Fourrey C."/>
            <person name="LaButti K."/>
            <person name="Lindquist E.A."/>
            <person name="Lipzen A."/>
            <person name="Lundell T."/>
            <person name="Morin E."/>
            <person name="Murat C."/>
            <person name="Sun H."/>
            <person name="Tunlid A."/>
            <person name="Henrissat B."/>
            <person name="Grigoriev I.V."/>
            <person name="Hibbett D.S."/>
            <person name="Martin F."/>
            <person name="Nordberg H.P."/>
            <person name="Cantor M.N."/>
            <person name="Hua S.X."/>
        </authorList>
    </citation>
    <scope>NUCLEOTIDE SEQUENCE [LARGE SCALE GENOMIC DNA]</scope>
    <source>
        <strain evidence="1 2">UH-Slu-Lm8-n1</strain>
    </source>
</reference>
<dbReference type="EMBL" id="KN835410">
    <property type="protein sequence ID" value="KIK38117.1"/>
    <property type="molecule type" value="Genomic_DNA"/>
</dbReference>
<dbReference type="Proteomes" id="UP000054485">
    <property type="component" value="Unassembled WGS sequence"/>
</dbReference>
<dbReference type="AlphaFoldDB" id="A0A0D0AUT3"/>